<evidence type="ECO:0000313" key="3">
    <source>
        <dbReference type="EMBL" id="GAA0748408.1"/>
    </source>
</evidence>
<name>A0ABP3V508_9CLOT</name>
<evidence type="ECO:0000256" key="1">
    <source>
        <dbReference type="SAM" id="Phobius"/>
    </source>
</evidence>
<organism evidence="3 4">
    <name type="scientific">Clostridium oceanicum</name>
    <dbReference type="NCBI Taxonomy" id="1543"/>
    <lineage>
        <taxon>Bacteria</taxon>
        <taxon>Bacillati</taxon>
        <taxon>Bacillota</taxon>
        <taxon>Clostridia</taxon>
        <taxon>Eubacteriales</taxon>
        <taxon>Clostridiaceae</taxon>
        <taxon>Clostridium</taxon>
    </lineage>
</organism>
<dbReference type="Pfam" id="PF02517">
    <property type="entry name" value="Rce1-like"/>
    <property type="match status" value="1"/>
</dbReference>
<keyword evidence="1" id="KW-0812">Transmembrane</keyword>
<sequence length="242" mass="28611">MMGVVNLIKDILIILIVYIPPLVLFFKLSYKHINKFIIFLISFVYILVSVLFTQNFIPFIFTIIDILYLKKNKDILPELYSYDYYNYGFNLKRFKVLKGLKYSVYSYIGMIIVSAIFGTIFYLMKFNLKEQEIVNIMSKMPAYQFLIMIPVVVIFAPIVEEFVFRWFISEKLLKNRLGNILGMIFSSILFGLIHYNLRAFPVLVWIGLFNCYLIKKEGYWYAVFNHSVFNLINAIVMFVGKI</sequence>
<dbReference type="EMBL" id="BAAACG010000019">
    <property type="protein sequence ID" value="GAA0748408.1"/>
    <property type="molecule type" value="Genomic_DNA"/>
</dbReference>
<reference evidence="4" key="1">
    <citation type="journal article" date="2019" name="Int. J. Syst. Evol. Microbiol.">
        <title>The Global Catalogue of Microorganisms (GCM) 10K type strain sequencing project: providing services to taxonomists for standard genome sequencing and annotation.</title>
        <authorList>
            <consortium name="The Broad Institute Genomics Platform"/>
            <consortium name="The Broad Institute Genome Sequencing Center for Infectious Disease"/>
            <person name="Wu L."/>
            <person name="Ma J."/>
        </authorList>
    </citation>
    <scope>NUCLEOTIDE SEQUENCE [LARGE SCALE GENOMIC DNA]</scope>
    <source>
        <strain evidence="4">JCM 1407</strain>
    </source>
</reference>
<feature type="transmembrane region" description="Helical" evidence="1">
    <location>
        <begin position="12"/>
        <end position="30"/>
    </location>
</feature>
<keyword evidence="3" id="KW-0378">Hydrolase</keyword>
<feature type="transmembrane region" description="Helical" evidence="1">
    <location>
        <begin position="143"/>
        <end position="168"/>
    </location>
</feature>
<feature type="domain" description="CAAX prenyl protease 2/Lysostaphin resistance protein A-like" evidence="2">
    <location>
        <begin position="144"/>
        <end position="232"/>
    </location>
</feature>
<dbReference type="InterPro" id="IPR003675">
    <property type="entry name" value="Rce1/LyrA-like_dom"/>
</dbReference>
<evidence type="ECO:0000259" key="2">
    <source>
        <dbReference type="Pfam" id="PF02517"/>
    </source>
</evidence>
<dbReference type="PANTHER" id="PTHR43592">
    <property type="entry name" value="CAAX AMINO TERMINAL PROTEASE"/>
    <property type="match status" value="1"/>
</dbReference>
<protein>
    <submittedName>
        <fullName evidence="3">CPBP family intramembrane metalloprotease</fullName>
    </submittedName>
</protein>
<feature type="transmembrane region" description="Helical" evidence="1">
    <location>
        <begin position="180"/>
        <end position="206"/>
    </location>
</feature>
<dbReference type="Proteomes" id="UP001501510">
    <property type="component" value="Unassembled WGS sequence"/>
</dbReference>
<keyword evidence="3" id="KW-0645">Protease</keyword>
<proteinExistence type="predicted"/>
<accession>A0ABP3V508</accession>
<dbReference type="GO" id="GO:0008237">
    <property type="term" value="F:metallopeptidase activity"/>
    <property type="evidence" value="ECO:0007669"/>
    <property type="project" value="UniProtKB-KW"/>
</dbReference>
<keyword evidence="4" id="KW-1185">Reference proteome</keyword>
<keyword evidence="1" id="KW-1133">Transmembrane helix</keyword>
<feature type="transmembrane region" description="Helical" evidence="1">
    <location>
        <begin position="218"/>
        <end position="239"/>
    </location>
</feature>
<keyword evidence="1" id="KW-0472">Membrane</keyword>
<feature type="transmembrane region" description="Helical" evidence="1">
    <location>
        <begin position="102"/>
        <end position="123"/>
    </location>
</feature>
<comment type="caution">
    <text evidence="3">The sequence shown here is derived from an EMBL/GenBank/DDBJ whole genome shotgun (WGS) entry which is preliminary data.</text>
</comment>
<evidence type="ECO:0000313" key="4">
    <source>
        <dbReference type="Proteomes" id="UP001501510"/>
    </source>
</evidence>
<feature type="transmembrane region" description="Helical" evidence="1">
    <location>
        <begin position="36"/>
        <end position="69"/>
    </location>
</feature>
<keyword evidence="3" id="KW-0482">Metalloprotease</keyword>
<dbReference type="PANTHER" id="PTHR43592:SF15">
    <property type="entry name" value="CAAX AMINO TERMINAL PROTEASE FAMILY PROTEIN"/>
    <property type="match status" value="1"/>
</dbReference>
<gene>
    <name evidence="3" type="ORF">GCM10008906_38720</name>
</gene>